<dbReference type="InterPro" id="IPR044855">
    <property type="entry name" value="CoA-Trfase_III_dom3_sf"/>
</dbReference>
<proteinExistence type="predicted"/>
<keyword evidence="1" id="KW-0808">Transferase</keyword>
<dbReference type="Gene3D" id="3.30.1540.10">
    <property type="entry name" value="formyl-coa transferase, domain 3"/>
    <property type="match status" value="1"/>
</dbReference>
<dbReference type="EMBL" id="CP072642">
    <property type="protein sequence ID" value="QUV94546.1"/>
    <property type="molecule type" value="Genomic_DNA"/>
</dbReference>
<dbReference type="Gene3D" id="3.40.50.10540">
    <property type="entry name" value="Crotonobetainyl-coa:carnitine coa-transferase, domain 1"/>
    <property type="match status" value="1"/>
</dbReference>
<dbReference type="GO" id="GO:0016740">
    <property type="term" value="F:transferase activity"/>
    <property type="evidence" value="ECO:0007669"/>
    <property type="project" value="UniProtKB-KW"/>
</dbReference>
<gene>
    <name evidence="1" type="ORF">J8C05_03620</name>
</gene>
<protein>
    <submittedName>
        <fullName evidence="1">CoA transferase</fullName>
    </submittedName>
</protein>
<dbReference type="Proteomes" id="UP000677668">
    <property type="component" value="Chromosome 1"/>
</dbReference>
<dbReference type="InterPro" id="IPR023606">
    <property type="entry name" value="CoA-Trfase_III_dom_1_sf"/>
</dbReference>
<dbReference type="InterPro" id="IPR003673">
    <property type="entry name" value="CoA-Trfase_fam_III"/>
</dbReference>
<evidence type="ECO:0000313" key="1">
    <source>
        <dbReference type="EMBL" id="QUV94546.1"/>
    </source>
</evidence>
<dbReference type="RefSeq" id="WP_014099253.1">
    <property type="nucleotide sequence ID" value="NZ_CP072642.1"/>
</dbReference>
<dbReference type="SUPFAM" id="SSF89796">
    <property type="entry name" value="CoA-transferase family III (CaiB/BaiF)"/>
    <property type="match status" value="1"/>
</dbReference>
<accession>A0ABX8B636</accession>
<evidence type="ECO:0000313" key="2">
    <source>
        <dbReference type="Proteomes" id="UP000677668"/>
    </source>
</evidence>
<dbReference type="InterPro" id="IPR050509">
    <property type="entry name" value="CoA-transferase_III"/>
</dbReference>
<dbReference type="Pfam" id="PF02515">
    <property type="entry name" value="CoA_transf_3"/>
    <property type="match status" value="1"/>
</dbReference>
<sequence length="290" mass="31605">MSQKVLDLCRLLPGPLAGRMLADLGFEVVRLLPPAGDLTQALSPQLYNWLAAGKQTITLDLKTPDGVGQLKALVAEAAILLEMNRPGVMERLGVGPETLRAINPKLTYVRIASYREAALYEAPGHDLTYLAGGGFIPRFGDGWKYLQIADGAGAYWAVIAALDGLRKGGGFYEVYLSEAAAGLAYPPPVKLDGSIVCYGIYPTREGQLALGLLEPHFWQRFCAAVGREDWKASAFSPAIESNPVYVEIRTLLAERTADEWEALALTHGFPARKVQPYVPPPSTIPWREVR</sequence>
<keyword evidence="2" id="KW-1185">Reference proteome</keyword>
<name>A0ABX8B636_9BACT</name>
<reference evidence="1 2" key="1">
    <citation type="submission" date="2021-03" db="EMBL/GenBank/DDBJ databases">
        <title>Genomic and phenotypic characterization of Chloracidobacterium isolates provides evidence for multiple species.</title>
        <authorList>
            <person name="Saini M.K."/>
            <person name="Costas A.M.G."/>
            <person name="Tank M."/>
            <person name="Bryant D.A."/>
        </authorList>
    </citation>
    <scope>NUCLEOTIDE SEQUENCE [LARGE SCALE GENOMIC DNA]</scope>
    <source>
        <strain evidence="1 2">N</strain>
    </source>
</reference>
<dbReference type="PANTHER" id="PTHR48228:SF5">
    <property type="entry name" value="ALPHA-METHYLACYL-COA RACEMASE"/>
    <property type="match status" value="1"/>
</dbReference>
<organism evidence="1 2">
    <name type="scientific">Chloracidobacterium sp. N</name>
    <dbReference type="NCBI Taxonomy" id="2821540"/>
    <lineage>
        <taxon>Bacteria</taxon>
        <taxon>Pseudomonadati</taxon>
        <taxon>Acidobacteriota</taxon>
        <taxon>Terriglobia</taxon>
        <taxon>Terriglobales</taxon>
        <taxon>Acidobacteriaceae</taxon>
        <taxon>Chloracidobacterium</taxon>
        <taxon>Chloracidobacterium aggregatum</taxon>
    </lineage>
</organism>
<dbReference type="PANTHER" id="PTHR48228">
    <property type="entry name" value="SUCCINYL-COA--D-CITRAMALATE COA-TRANSFERASE"/>
    <property type="match status" value="1"/>
</dbReference>